<proteinExistence type="predicted"/>
<dbReference type="InterPro" id="IPR019207">
    <property type="entry name" value="DUF2092"/>
</dbReference>
<name>A0A918DQS0_9GAMM</name>
<dbReference type="RefSeq" id="WP_188859559.1">
    <property type="nucleotide sequence ID" value="NZ_BMLT01000003.1"/>
</dbReference>
<dbReference type="Proteomes" id="UP000599578">
    <property type="component" value="Unassembled WGS sequence"/>
</dbReference>
<comment type="caution">
    <text evidence="1">The sequence shown here is derived from an EMBL/GenBank/DDBJ whole genome shotgun (WGS) entry which is preliminary data.</text>
</comment>
<protein>
    <recommendedName>
        <fullName evidence="3">DUF2092 domain-containing protein</fullName>
    </recommendedName>
</protein>
<evidence type="ECO:0000313" key="2">
    <source>
        <dbReference type="Proteomes" id="UP000599578"/>
    </source>
</evidence>
<accession>A0A918DQS0</accession>
<evidence type="ECO:0008006" key="3">
    <source>
        <dbReference type="Google" id="ProtNLM"/>
    </source>
</evidence>
<dbReference type="Pfam" id="PF09865">
    <property type="entry name" value="DUF2092"/>
    <property type="match status" value="1"/>
</dbReference>
<keyword evidence="2" id="KW-1185">Reference proteome</keyword>
<sequence>MTGRLFVPVLLSAAAYTTGCATQAAQEPQVDPATAGVLLEACTRLREAPAFSVRIDTSYDLVMDNGRKIQLSRRDDVALARPDQLSVRVTDDIGERAVYYSGSLITEALPERGIYASSAAPESIDAMLDRAAEEGVVMPFEDLLRSRPCGAFADAIETGAYLGLHYVDGDWRHHLQLTTEEANYQVWVSDLEAPTIDKVVVDVPKMDGAPQLTAVFSDWNFAPAFEPGSFRFTPDESMQQVGFPIRVNGAAR</sequence>
<reference evidence="1 2" key="1">
    <citation type="journal article" date="2014" name="Int. J. Syst. Evol. Microbiol.">
        <title>Complete genome sequence of Corynebacterium casei LMG S-19264T (=DSM 44701T), isolated from a smear-ripened cheese.</title>
        <authorList>
            <consortium name="US DOE Joint Genome Institute (JGI-PGF)"/>
            <person name="Walter F."/>
            <person name="Albersmeier A."/>
            <person name="Kalinowski J."/>
            <person name="Ruckert C."/>
        </authorList>
    </citation>
    <scope>NUCLEOTIDE SEQUENCE [LARGE SCALE GENOMIC DNA]</scope>
    <source>
        <strain evidence="1 2">CGMCC 1.7286</strain>
    </source>
</reference>
<gene>
    <name evidence="1" type="ORF">GCM10011348_12480</name>
</gene>
<dbReference type="EMBL" id="BMLT01000003">
    <property type="protein sequence ID" value="GGO79078.1"/>
    <property type="molecule type" value="Genomic_DNA"/>
</dbReference>
<evidence type="ECO:0000313" key="1">
    <source>
        <dbReference type="EMBL" id="GGO79078.1"/>
    </source>
</evidence>
<organism evidence="1 2">
    <name type="scientific">Marinobacterium nitratireducens</name>
    <dbReference type="NCBI Taxonomy" id="518897"/>
    <lineage>
        <taxon>Bacteria</taxon>
        <taxon>Pseudomonadati</taxon>
        <taxon>Pseudomonadota</taxon>
        <taxon>Gammaproteobacteria</taxon>
        <taxon>Oceanospirillales</taxon>
        <taxon>Oceanospirillaceae</taxon>
        <taxon>Marinobacterium</taxon>
    </lineage>
</organism>
<dbReference type="AlphaFoldDB" id="A0A918DQS0"/>